<dbReference type="SUPFAM" id="SSF56645">
    <property type="entry name" value="Acyl-CoA dehydrogenase NM domain-like"/>
    <property type="match status" value="1"/>
</dbReference>
<dbReference type="PROSITE" id="PS00073">
    <property type="entry name" value="ACYL_COA_DH_2"/>
    <property type="match status" value="1"/>
</dbReference>
<evidence type="ECO:0000256" key="7">
    <source>
        <dbReference type="ARBA" id="ARBA00052546"/>
    </source>
</evidence>
<evidence type="ECO:0000256" key="8">
    <source>
        <dbReference type="RuleBase" id="RU362125"/>
    </source>
</evidence>
<keyword evidence="13" id="KW-0614">Plasmid</keyword>
<comment type="similarity">
    <text evidence="2 8">Belongs to the acyl-CoA dehydrogenase family.</text>
</comment>
<evidence type="ECO:0000256" key="6">
    <source>
        <dbReference type="ARBA" id="ARBA00023002"/>
    </source>
</evidence>
<evidence type="ECO:0000313" key="13">
    <source>
        <dbReference type="EMBL" id="WLF51753.1"/>
    </source>
</evidence>
<dbReference type="InterPro" id="IPR046373">
    <property type="entry name" value="Acyl-CoA_Oxase/DH_mid-dom_sf"/>
</dbReference>
<evidence type="ECO:0000313" key="12">
    <source>
        <dbReference type="EMBL" id="MCZ4589271.1"/>
    </source>
</evidence>
<dbReference type="Gene3D" id="2.40.110.10">
    <property type="entry name" value="Butyryl-CoA Dehydrogenase, subunit A, domain 2"/>
    <property type="match status" value="1"/>
</dbReference>
<dbReference type="EMBL" id="CP130956">
    <property type="protein sequence ID" value="WLF52450.1"/>
    <property type="molecule type" value="Genomic_DNA"/>
</dbReference>
<dbReference type="GO" id="GO:0005737">
    <property type="term" value="C:cytoplasm"/>
    <property type="evidence" value="ECO:0007669"/>
    <property type="project" value="TreeGrafter"/>
</dbReference>
<evidence type="ECO:0000313" key="14">
    <source>
        <dbReference type="EMBL" id="WLF52450.1"/>
    </source>
</evidence>
<dbReference type="Pfam" id="PF02771">
    <property type="entry name" value="Acyl-CoA_dh_N"/>
    <property type="match status" value="1"/>
</dbReference>
<keyword evidence="15" id="KW-1185">Reference proteome</keyword>
<protein>
    <submittedName>
        <fullName evidence="13">Acyl-CoA dehydrogenase family protein</fullName>
    </submittedName>
</protein>
<organism evidence="13 16">
    <name type="scientific">Rhodococcus opacus</name>
    <name type="common">Nocardia opaca</name>
    <dbReference type="NCBI Taxonomy" id="37919"/>
    <lineage>
        <taxon>Bacteria</taxon>
        <taxon>Bacillati</taxon>
        <taxon>Actinomycetota</taxon>
        <taxon>Actinomycetes</taxon>
        <taxon>Mycobacteriales</taxon>
        <taxon>Nocardiaceae</taxon>
        <taxon>Rhodococcus</taxon>
    </lineage>
</organism>
<gene>
    <name evidence="12" type="ORF">O4328_37460</name>
    <name evidence="13" type="ORF">Q5707_40430</name>
    <name evidence="14" type="ORF">Q5707_44565</name>
</gene>
<feature type="domain" description="Acyl-CoA dehydrogenase/oxidase N-terminal" evidence="11">
    <location>
        <begin position="10"/>
        <end position="129"/>
    </location>
</feature>
<keyword evidence="6 8" id="KW-0560">Oxidoreductase</keyword>
<comment type="cofactor">
    <cofactor evidence="1 8">
        <name>FAD</name>
        <dbReference type="ChEBI" id="CHEBI:57692"/>
    </cofactor>
</comment>
<dbReference type="EMBL" id="JAPWIS010000030">
    <property type="protein sequence ID" value="MCZ4589271.1"/>
    <property type="molecule type" value="Genomic_DNA"/>
</dbReference>
<dbReference type="Gene3D" id="1.10.540.10">
    <property type="entry name" value="Acyl-CoA dehydrogenase/oxidase, N-terminal domain"/>
    <property type="match status" value="1"/>
</dbReference>
<evidence type="ECO:0000259" key="11">
    <source>
        <dbReference type="Pfam" id="PF02771"/>
    </source>
</evidence>
<name>A0AAX3YSJ6_RHOOP</name>
<dbReference type="GO" id="GO:0033539">
    <property type="term" value="P:fatty acid beta-oxidation using acyl-CoA dehydrogenase"/>
    <property type="evidence" value="ECO:0007669"/>
    <property type="project" value="TreeGrafter"/>
</dbReference>
<keyword evidence="4 8" id="KW-0285">Flavoprotein</keyword>
<dbReference type="InterPro" id="IPR036250">
    <property type="entry name" value="AcylCo_DH-like_C"/>
</dbReference>
<dbReference type="Pfam" id="PF00441">
    <property type="entry name" value="Acyl-CoA_dh_1"/>
    <property type="match status" value="1"/>
</dbReference>
<feature type="domain" description="Acyl-CoA dehydrogenase/oxidase C-terminal" evidence="9">
    <location>
        <begin position="244"/>
        <end position="395"/>
    </location>
</feature>
<evidence type="ECO:0000256" key="5">
    <source>
        <dbReference type="ARBA" id="ARBA00022827"/>
    </source>
</evidence>
<evidence type="ECO:0000259" key="10">
    <source>
        <dbReference type="Pfam" id="PF02770"/>
    </source>
</evidence>
<dbReference type="Proteomes" id="UP001231166">
    <property type="component" value="Plasmid pRho-VOC14-L"/>
</dbReference>
<dbReference type="InterPro" id="IPR013786">
    <property type="entry name" value="AcylCoA_DH/ox_N"/>
</dbReference>
<sequence length="430" mass="47915">MSWDFETDPEFQAQLEWVEDFVRTEVEPLDRLIEHAWDVTDPKRNELIRPLQQQVRERNLWACHLTPALGGRGYGQLKLALLNEILGRTHSGPVVFGCQAPDSGNAEVLAHFGSADLKKRYMEPLIDGDIMSAYSMTEPAGGSDPTGFITRAVRDGDEYVINGEKWFSSHARFATFLIVMAVTDPEAEPHKRASMFLVPIDTPGVEIVRNVGVSGHEDHEATHAYMRYTDVRIPAGNRLGDESQGFEVAQTRLGGGRIHHAMRTVGLVKASLDMMLERAVSRHTRGQRLADLQMVQAMIAESWIQLQQFRLLVLQTAWKIDKYNDYKRVLVDISAVKAAMPKVLLDVTSRAAQIHGSLGISTELPFGRWIMESYHMGLADGATELHLQTVAKQLLRTATPAPGLFPTRHLPALEAAAQAKYAHLDLATLP</sequence>
<dbReference type="GO" id="GO:0050660">
    <property type="term" value="F:flavin adenine dinucleotide binding"/>
    <property type="evidence" value="ECO:0007669"/>
    <property type="project" value="InterPro"/>
</dbReference>
<geneLocation type="plasmid" evidence="13 16">
    <name>pRho-VOC14-L</name>
</geneLocation>
<feature type="domain" description="Acyl-CoA oxidase/dehydrogenase middle" evidence="10">
    <location>
        <begin position="133"/>
        <end position="224"/>
    </location>
</feature>
<dbReference type="InterPro" id="IPR050741">
    <property type="entry name" value="Acyl-CoA_dehydrogenase"/>
</dbReference>
<comment type="subunit">
    <text evidence="3">Homodimer.</text>
</comment>
<reference evidence="12" key="1">
    <citation type="submission" date="2022-12" db="EMBL/GenBank/DDBJ databases">
        <authorList>
            <person name="Krivoruchko A.V."/>
            <person name="Elkin A."/>
        </authorList>
    </citation>
    <scope>NUCLEOTIDE SEQUENCE</scope>
    <source>
        <strain evidence="12">IEGM 249</strain>
    </source>
</reference>
<dbReference type="EMBL" id="CP130956">
    <property type="protein sequence ID" value="WLF51753.1"/>
    <property type="molecule type" value="Genomic_DNA"/>
</dbReference>
<dbReference type="Pfam" id="PF02770">
    <property type="entry name" value="Acyl-CoA_dh_M"/>
    <property type="match status" value="1"/>
</dbReference>
<evidence type="ECO:0000259" key="9">
    <source>
        <dbReference type="Pfam" id="PF00441"/>
    </source>
</evidence>
<evidence type="ECO:0000256" key="3">
    <source>
        <dbReference type="ARBA" id="ARBA00011738"/>
    </source>
</evidence>
<evidence type="ECO:0000256" key="4">
    <source>
        <dbReference type="ARBA" id="ARBA00022630"/>
    </source>
</evidence>
<dbReference type="Gene3D" id="1.20.140.10">
    <property type="entry name" value="Butyryl-CoA Dehydrogenase, subunit A, domain 3"/>
    <property type="match status" value="1"/>
</dbReference>
<dbReference type="PANTHER" id="PTHR48083">
    <property type="entry name" value="MEDIUM-CHAIN SPECIFIC ACYL-COA DEHYDROGENASE, MITOCHONDRIAL-RELATED"/>
    <property type="match status" value="1"/>
</dbReference>
<dbReference type="InterPro" id="IPR006089">
    <property type="entry name" value="Acyl-CoA_DH_CS"/>
</dbReference>
<dbReference type="RefSeq" id="WP_269592477.1">
    <property type="nucleotide sequence ID" value="NZ_CP130956.1"/>
</dbReference>
<dbReference type="AlphaFoldDB" id="A0AAX3YSJ6"/>
<dbReference type="Proteomes" id="UP001066327">
    <property type="component" value="Unassembled WGS sequence"/>
</dbReference>
<keyword evidence="5 8" id="KW-0274">FAD</keyword>
<dbReference type="InterPro" id="IPR006091">
    <property type="entry name" value="Acyl-CoA_Oxase/DH_mid-dom"/>
</dbReference>
<evidence type="ECO:0000256" key="2">
    <source>
        <dbReference type="ARBA" id="ARBA00009347"/>
    </source>
</evidence>
<dbReference type="InterPro" id="IPR009100">
    <property type="entry name" value="AcylCoA_DH/oxidase_NM_dom_sf"/>
</dbReference>
<evidence type="ECO:0000256" key="1">
    <source>
        <dbReference type="ARBA" id="ARBA00001974"/>
    </source>
</evidence>
<comment type="catalytic activity">
    <reaction evidence="7">
        <text>a 2,3-saturated acyl-CoA + A = a 2,3-dehydroacyl-CoA + AH2</text>
        <dbReference type="Rhea" id="RHEA:48608"/>
        <dbReference type="ChEBI" id="CHEBI:13193"/>
        <dbReference type="ChEBI" id="CHEBI:17499"/>
        <dbReference type="ChEBI" id="CHEBI:60015"/>
        <dbReference type="ChEBI" id="CHEBI:65111"/>
    </reaction>
</comment>
<reference evidence="13" key="2">
    <citation type="submission" date="2023-07" db="EMBL/GenBank/DDBJ databases">
        <title>Genomic analysis of Rhodococcus opacus VOC-14 with glycol ethers degradation activity.</title>
        <authorList>
            <person name="Narkevich D.A."/>
            <person name="Hlushen A.M."/>
            <person name="Akhremchuk A.E."/>
            <person name="Sikolenko M.A."/>
            <person name="Valentovich L.N."/>
        </authorList>
    </citation>
    <scope>NUCLEOTIDE SEQUENCE</scope>
    <source>
        <strain evidence="13">VOC-14</strain>
        <plasmid evidence="13">pRho-VOC14-L</plasmid>
    </source>
</reference>
<dbReference type="GO" id="GO:0003995">
    <property type="term" value="F:acyl-CoA dehydrogenase activity"/>
    <property type="evidence" value="ECO:0007669"/>
    <property type="project" value="InterPro"/>
</dbReference>
<evidence type="ECO:0000313" key="15">
    <source>
        <dbReference type="Proteomes" id="UP001066327"/>
    </source>
</evidence>
<accession>A0AAX3YSJ6</accession>
<dbReference type="FunFam" id="2.40.110.10:FF:000002">
    <property type="entry name" value="Acyl-CoA dehydrogenase fadE12"/>
    <property type="match status" value="1"/>
</dbReference>
<dbReference type="InterPro" id="IPR009075">
    <property type="entry name" value="AcylCo_DH/oxidase_C"/>
</dbReference>
<dbReference type="PANTHER" id="PTHR48083:SF13">
    <property type="entry name" value="ACYL-COA DEHYDROGENASE FAMILY MEMBER 11"/>
    <property type="match status" value="1"/>
</dbReference>
<evidence type="ECO:0000313" key="16">
    <source>
        <dbReference type="Proteomes" id="UP001231166"/>
    </source>
</evidence>
<proteinExistence type="inferred from homology"/>
<dbReference type="InterPro" id="IPR037069">
    <property type="entry name" value="AcylCoA_DH/ox_N_sf"/>
</dbReference>
<dbReference type="SUPFAM" id="SSF47203">
    <property type="entry name" value="Acyl-CoA dehydrogenase C-terminal domain-like"/>
    <property type="match status" value="1"/>
</dbReference>